<dbReference type="PaxDb" id="3635-A0A1U8HUI4"/>
<dbReference type="PANTHER" id="PTHR47481:SF10">
    <property type="entry name" value="COPIA-LIKE POLYPROTEIN_RETROTRANSPOSON"/>
    <property type="match status" value="1"/>
</dbReference>
<name>A0A1U8HUI4_GOSHI</name>
<dbReference type="RefSeq" id="XP_016669675.1">
    <property type="nucleotide sequence ID" value="XM_016814186.2"/>
</dbReference>
<gene>
    <name evidence="2" type="primary">LOC107889663</name>
</gene>
<proteinExistence type="predicted"/>
<evidence type="ECO:0008006" key="3">
    <source>
        <dbReference type="Google" id="ProtNLM"/>
    </source>
</evidence>
<dbReference type="GeneID" id="107889663"/>
<reference evidence="2" key="2">
    <citation type="submission" date="2025-08" db="UniProtKB">
        <authorList>
            <consortium name="RefSeq"/>
        </authorList>
    </citation>
    <scope>IDENTIFICATION</scope>
</reference>
<dbReference type="AlphaFoldDB" id="A0A1U8HUI4"/>
<keyword evidence="1" id="KW-1185">Reference proteome</keyword>
<evidence type="ECO:0000313" key="1">
    <source>
        <dbReference type="Proteomes" id="UP000818029"/>
    </source>
</evidence>
<evidence type="ECO:0000313" key="2">
    <source>
        <dbReference type="RefSeq" id="XP_016669675.1"/>
    </source>
</evidence>
<dbReference type="Pfam" id="PF14223">
    <property type="entry name" value="Retrotran_gag_2"/>
    <property type="match status" value="1"/>
</dbReference>
<dbReference type="KEGG" id="ghi:107889663"/>
<dbReference type="SMR" id="A0A1U8HUI4"/>
<sequence>MAHTNSAESASTDGCCAAFHGDKVVNSFPRHDIVKLDDGTFIQWRQQVRLILGGYGLLGFVDGILSPPSRFVASPDGSLALNSAAQVFDQKDQLLTSWLLSTVSSSCLASFTDARSACDVWTTAASLFAADTGAKQSRIRHELHSLKKGALSVKEYVAKITTLSALLVASGTRISDVEKTQVLLAGLPSGFDAIVSSASLSSEPVPFQRLVDALLECETRQLRAVQEVVMHANLVEGDSSHAPEASVYGGRLPTSGRGRGFRPRIQCQICNRLGHLAHKCYYRFHRDFDGSSAVARASSADRPLGASRPSHVFGVSHPSGLSASQRESSDGVWRPFAQRMRFTPFGQNQIDFGQNQPPNWTSAGCFGGPVHGTYARSNHVLDGHLPRPGPCRPNMGAPHPGPFRPFAYYNGLGAGNLNANLTGFGAGNLNANLTGFGAGNLNANLTGFAPISNCVQVGYPLSGDPGVGDGRDLSAPPIPLRTKSRARVYSGPDPCIGLPRVGDLHASDYSDYSGSHANTAQIGANGYNTGSYIPVPIGTASWYPDSGASNHVCRDASALQDSSPYFGHCDPGNTAEGPHL</sequence>
<protein>
    <recommendedName>
        <fullName evidence="3">Retrovirus-related Pol polyprotein from transposon TNT 1-94</fullName>
    </recommendedName>
</protein>
<accession>A0A1U8HUI4</accession>
<dbReference type="PANTHER" id="PTHR47481">
    <property type="match status" value="1"/>
</dbReference>
<dbReference type="OrthoDB" id="1019955at2759"/>
<organism evidence="1 2">
    <name type="scientific">Gossypium hirsutum</name>
    <name type="common">Upland cotton</name>
    <name type="synonym">Gossypium mexicanum</name>
    <dbReference type="NCBI Taxonomy" id="3635"/>
    <lineage>
        <taxon>Eukaryota</taxon>
        <taxon>Viridiplantae</taxon>
        <taxon>Streptophyta</taxon>
        <taxon>Embryophyta</taxon>
        <taxon>Tracheophyta</taxon>
        <taxon>Spermatophyta</taxon>
        <taxon>Magnoliopsida</taxon>
        <taxon>eudicotyledons</taxon>
        <taxon>Gunneridae</taxon>
        <taxon>Pentapetalae</taxon>
        <taxon>rosids</taxon>
        <taxon>malvids</taxon>
        <taxon>Malvales</taxon>
        <taxon>Malvaceae</taxon>
        <taxon>Malvoideae</taxon>
        <taxon>Gossypium</taxon>
    </lineage>
</organism>
<dbReference type="Proteomes" id="UP000818029">
    <property type="component" value="Chromosome A10"/>
</dbReference>
<reference evidence="1" key="1">
    <citation type="journal article" date="2020" name="Nat. Genet.">
        <title>Genomic diversifications of five Gossypium allopolyploid species and their impact on cotton improvement.</title>
        <authorList>
            <person name="Chen Z.J."/>
            <person name="Sreedasyam A."/>
            <person name="Ando A."/>
            <person name="Song Q."/>
            <person name="De Santiago L.M."/>
            <person name="Hulse-Kemp A.M."/>
            <person name="Ding M."/>
            <person name="Ye W."/>
            <person name="Kirkbride R.C."/>
            <person name="Jenkins J."/>
            <person name="Plott C."/>
            <person name="Lovell J."/>
            <person name="Lin Y.M."/>
            <person name="Vaughn R."/>
            <person name="Liu B."/>
            <person name="Simpson S."/>
            <person name="Scheffler B.E."/>
            <person name="Wen L."/>
            <person name="Saski C.A."/>
            <person name="Grover C.E."/>
            <person name="Hu G."/>
            <person name="Conover J.L."/>
            <person name="Carlson J.W."/>
            <person name="Shu S."/>
            <person name="Boston L.B."/>
            <person name="Williams M."/>
            <person name="Peterson D.G."/>
            <person name="McGee K."/>
            <person name="Jones D.C."/>
            <person name="Wendel J.F."/>
            <person name="Stelly D.M."/>
            <person name="Grimwood J."/>
            <person name="Schmutz J."/>
        </authorList>
    </citation>
    <scope>NUCLEOTIDE SEQUENCE [LARGE SCALE GENOMIC DNA]</scope>
    <source>
        <strain evidence="1">cv. TM-1</strain>
    </source>
</reference>